<evidence type="ECO:0000313" key="3">
    <source>
        <dbReference type="EMBL" id="CAB4606732.1"/>
    </source>
</evidence>
<dbReference type="EMBL" id="CAFBRX010000284">
    <property type="protein sequence ID" value="CAB5138887.1"/>
    <property type="molecule type" value="Genomic_DNA"/>
</dbReference>
<protein>
    <submittedName>
        <fullName evidence="3">Unannotated protein</fullName>
    </submittedName>
</protein>
<dbReference type="EMBL" id="CAEZUK010000195">
    <property type="protein sequence ID" value="CAB4606732.1"/>
    <property type="molecule type" value="Genomic_DNA"/>
</dbReference>
<feature type="region of interest" description="Disordered" evidence="1">
    <location>
        <begin position="1"/>
        <end position="24"/>
    </location>
</feature>
<organism evidence="3">
    <name type="scientific">freshwater metagenome</name>
    <dbReference type="NCBI Taxonomy" id="449393"/>
    <lineage>
        <taxon>unclassified sequences</taxon>
        <taxon>metagenomes</taxon>
        <taxon>ecological metagenomes</taxon>
    </lineage>
</organism>
<evidence type="ECO:0000313" key="5">
    <source>
        <dbReference type="EMBL" id="CAB4776707.1"/>
    </source>
</evidence>
<evidence type="ECO:0000313" key="6">
    <source>
        <dbReference type="EMBL" id="CAB5049083.1"/>
    </source>
</evidence>
<dbReference type="EMBL" id="CAFBQJ010000102">
    <property type="protein sequence ID" value="CAB5049083.1"/>
    <property type="molecule type" value="Genomic_DNA"/>
</dbReference>
<gene>
    <name evidence="2" type="ORF">UFOPK1421_00615</name>
    <name evidence="3" type="ORF">UFOPK1820_01102</name>
    <name evidence="4" type="ORF">UFOPK1960_00946</name>
    <name evidence="5" type="ORF">UFOPK2921_00583</name>
    <name evidence="6" type="ORF">UFOPK4275_00665</name>
    <name evidence="7" type="ORF">UFOPK4422_01792</name>
</gene>
<name>A0A6J6GZA1_9ZZZZ</name>
<dbReference type="EMBL" id="CAEZZV010000056">
    <property type="protein sequence ID" value="CAB4776707.1"/>
    <property type="molecule type" value="Genomic_DNA"/>
</dbReference>
<sequence length="71" mass="7794">MDIKQHISTTPAEAPKQLQFNGIGTPQPVINPRFVLSDEICRNGLRHIAEIRQRLLASAQERAASSTGTGR</sequence>
<dbReference type="EMBL" id="CAEZSL010000053">
    <property type="protein sequence ID" value="CAB4540444.1"/>
    <property type="molecule type" value="Genomic_DNA"/>
</dbReference>
<dbReference type="EMBL" id="CAEZVL010000147">
    <property type="protein sequence ID" value="CAB4635467.1"/>
    <property type="molecule type" value="Genomic_DNA"/>
</dbReference>
<evidence type="ECO:0000256" key="1">
    <source>
        <dbReference type="SAM" id="MobiDB-lite"/>
    </source>
</evidence>
<reference evidence="3" key="1">
    <citation type="submission" date="2020-05" db="EMBL/GenBank/DDBJ databases">
        <authorList>
            <person name="Chiriac C."/>
            <person name="Salcher M."/>
            <person name="Ghai R."/>
            <person name="Kavagutti S V."/>
        </authorList>
    </citation>
    <scope>NUCLEOTIDE SEQUENCE</scope>
</reference>
<proteinExistence type="predicted"/>
<evidence type="ECO:0000313" key="2">
    <source>
        <dbReference type="EMBL" id="CAB4540444.1"/>
    </source>
</evidence>
<accession>A0A6J6GZA1</accession>
<feature type="compositionally biased region" description="Polar residues" evidence="1">
    <location>
        <begin position="1"/>
        <end position="11"/>
    </location>
</feature>
<dbReference type="AlphaFoldDB" id="A0A6J6GZA1"/>
<evidence type="ECO:0000313" key="4">
    <source>
        <dbReference type="EMBL" id="CAB4635467.1"/>
    </source>
</evidence>
<evidence type="ECO:0000313" key="7">
    <source>
        <dbReference type="EMBL" id="CAB5138887.1"/>
    </source>
</evidence>